<accession>A0ABD6E9Y8</accession>
<evidence type="ECO:0000256" key="2">
    <source>
        <dbReference type="ARBA" id="ARBA00008816"/>
    </source>
</evidence>
<dbReference type="InterPro" id="IPR000326">
    <property type="entry name" value="PAP2/HPO"/>
</dbReference>
<evidence type="ECO:0000256" key="4">
    <source>
        <dbReference type="ARBA" id="ARBA00022989"/>
    </source>
</evidence>
<dbReference type="SUPFAM" id="SSF48317">
    <property type="entry name" value="Acid phosphatase/Vanadium-dependent haloperoxidase"/>
    <property type="match status" value="1"/>
</dbReference>
<protein>
    <recommendedName>
        <fullName evidence="7">Phosphatidic acid phosphatase type 2/haloperoxidase domain-containing protein</fullName>
    </recommendedName>
</protein>
<evidence type="ECO:0000313" key="9">
    <source>
        <dbReference type="Proteomes" id="UP001608902"/>
    </source>
</evidence>
<dbReference type="PANTHER" id="PTHR10165:SF103">
    <property type="entry name" value="PHOSPHOLIPID PHOSPHATASE HOMOLOG 1.2 HOMOLOG"/>
    <property type="match status" value="1"/>
</dbReference>
<organism evidence="8 9">
    <name type="scientific">Gnathostoma spinigerum</name>
    <dbReference type="NCBI Taxonomy" id="75299"/>
    <lineage>
        <taxon>Eukaryota</taxon>
        <taxon>Metazoa</taxon>
        <taxon>Ecdysozoa</taxon>
        <taxon>Nematoda</taxon>
        <taxon>Chromadorea</taxon>
        <taxon>Rhabditida</taxon>
        <taxon>Spirurina</taxon>
        <taxon>Gnathostomatomorpha</taxon>
        <taxon>Gnathostomatoidea</taxon>
        <taxon>Gnathostomatidae</taxon>
        <taxon>Gnathostoma</taxon>
    </lineage>
</organism>
<dbReference type="AlphaFoldDB" id="A0ABD6E9Y8"/>
<gene>
    <name evidence="8" type="ORF">AB6A40_003140</name>
</gene>
<dbReference type="GO" id="GO:0016020">
    <property type="term" value="C:membrane"/>
    <property type="evidence" value="ECO:0007669"/>
    <property type="project" value="UniProtKB-SubCell"/>
</dbReference>
<dbReference type="InterPro" id="IPR043216">
    <property type="entry name" value="PAP-like"/>
</dbReference>
<dbReference type="Gene3D" id="1.20.144.10">
    <property type="entry name" value="Phosphatidic acid phosphatase type 2/haloperoxidase"/>
    <property type="match status" value="1"/>
</dbReference>
<evidence type="ECO:0000256" key="6">
    <source>
        <dbReference type="SAM" id="Phobius"/>
    </source>
</evidence>
<dbReference type="InterPro" id="IPR036938">
    <property type="entry name" value="PAP2/HPO_sf"/>
</dbReference>
<evidence type="ECO:0000256" key="3">
    <source>
        <dbReference type="ARBA" id="ARBA00022692"/>
    </source>
</evidence>
<evidence type="ECO:0000313" key="8">
    <source>
        <dbReference type="EMBL" id="MFH4976431.1"/>
    </source>
</evidence>
<name>A0ABD6E9Y8_9BILA</name>
<dbReference type="Proteomes" id="UP001608902">
    <property type="component" value="Unassembled WGS sequence"/>
</dbReference>
<feature type="transmembrane region" description="Helical" evidence="6">
    <location>
        <begin position="105"/>
        <end position="124"/>
    </location>
</feature>
<comment type="caution">
    <text evidence="8">The sequence shown here is derived from an EMBL/GenBank/DDBJ whole genome shotgun (WGS) entry which is preliminary data.</text>
</comment>
<feature type="transmembrane region" description="Helical" evidence="6">
    <location>
        <begin position="75"/>
        <end position="93"/>
    </location>
</feature>
<reference evidence="8 9" key="1">
    <citation type="submission" date="2024-08" db="EMBL/GenBank/DDBJ databases">
        <title>Gnathostoma spinigerum genome.</title>
        <authorList>
            <person name="Gonzalez-Bertolin B."/>
            <person name="Monzon S."/>
            <person name="Zaballos A."/>
            <person name="Jimenez P."/>
            <person name="Dekumyoy P."/>
            <person name="Varona S."/>
            <person name="Cuesta I."/>
            <person name="Sumanam S."/>
            <person name="Adisakwattana P."/>
            <person name="Gasser R.B."/>
            <person name="Hernandez-Gonzalez A."/>
            <person name="Young N.D."/>
            <person name="Perteguer M.J."/>
        </authorList>
    </citation>
    <scope>NUCLEOTIDE SEQUENCE [LARGE SCALE GENOMIC DNA]</scope>
    <source>
        <strain evidence="8">AL3</strain>
        <tissue evidence="8">Liver</tissue>
    </source>
</reference>
<evidence type="ECO:0000259" key="7">
    <source>
        <dbReference type="SMART" id="SM00014"/>
    </source>
</evidence>
<keyword evidence="9" id="KW-1185">Reference proteome</keyword>
<feature type="domain" description="Phosphatidic acid phosphatase type 2/haloperoxidase" evidence="7">
    <location>
        <begin position="10"/>
        <end position="120"/>
    </location>
</feature>
<dbReference type="SMART" id="SM00014">
    <property type="entry name" value="acidPPc"/>
    <property type="match status" value="1"/>
</dbReference>
<comment type="subcellular location">
    <subcellularLocation>
        <location evidence="1">Membrane</location>
        <topology evidence="1">Multi-pass membrane protein</topology>
    </subcellularLocation>
</comment>
<keyword evidence="3 6" id="KW-0812">Transmembrane</keyword>
<dbReference type="Pfam" id="PF01569">
    <property type="entry name" value="PAP2"/>
    <property type="match status" value="1"/>
</dbReference>
<evidence type="ECO:0000256" key="5">
    <source>
        <dbReference type="ARBA" id="ARBA00023136"/>
    </source>
</evidence>
<keyword evidence="5 6" id="KW-0472">Membrane</keyword>
<proteinExistence type="inferred from homology"/>
<sequence>MVSRLRPDYFAVCQPNVTANCLSGSNEYVVGAKCLNDATIDERLSFPSGHSSEAMCFFVFMLFYLQFRFKFYPTLRSFIQFVMFLFAYLCCLSRVRDNRHRYSDIFAGALLGSIIALFFVFFVSDKFSFPSSTEDLICNSCNKKHDLCTMTEECSPSNHNTAPHIA</sequence>
<dbReference type="PANTHER" id="PTHR10165">
    <property type="entry name" value="LIPID PHOSPHATE PHOSPHATASE"/>
    <property type="match status" value="1"/>
</dbReference>
<dbReference type="EMBL" id="JBGFUD010001551">
    <property type="protein sequence ID" value="MFH4976431.1"/>
    <property type="molecule type" value="Genomic_DNA"/>
</dbReference>
<evidence type="ECO:0000256" key="1">
    <source>
        <dbReference type="ARBA" id="ARBA00004141"/>
    </source>
</evidence>
<comment type="similarity">
    <text evidence="2">Belongs to the PA-phosphatase related phosphoesterase family.</text>
</comment>
<keyword evidence="4 6" id="KW-1133">Transmembrane helix</keyword>